<dbReference type="EMBL" id="OOFM01000004">
    <property type="protein sequence ID" value="SPL63991.1"/>
    <property type="molecule type" value="Genomic_DNA"/>
</dbReference>
<dbReference type="Pfam" id="PF00392">
    <property type="entry name" value="GntR"/>
    <property type="match status" value="1"/>
</dbReference>
<dbReference type="SUPFAM" id="SSF48008">
    <property type="entry name" value="GntR ligand-binding domain-like"/>
    <property type="match status" value="1"/>
</dbReference>
<dbReference type="PRINTS" id="PR00035">
    <property type="entry name" value="HTHGNTR"/>
</dbReference>
<dbReference type="SMART" id="SM00895">
    <property type="entry name" value="FCD"/>
    <property type="match status" value="1"/>
</dbReference>
<dbReference type="InterPro" id="IPR008920">
    <property type="entry name" value="TF_FadR/GntR_C"/>
</dbReference>
<keyword evidence="2" id="KW-0805">Transcription regulation</keyword>
<dbReference type="Gene3D" id="1.20.120.530">
    <property type="entry name" value="GntR ligand-binding domain-like"/>
    <property type="match status" value="1"/>
</dbReference>
<evidence type="ECO:0000313" key="9">
    <source>
        <dbReference type="Proteomes" id="UP000246073"/>
    </source>
</evidence>
<evidence type="ECO:0000256" key="5">
    <source>
        <dbReference type="ARBA" id="ARBA00037357"/>
    </source>
</evidence>
<dbReference type="GO" id="GO:0003677">
    <property type="term" value="F:DNA binding"/>
    <property type="evidence" value="ECO:0007669"/>
    <property type="project" value="UniProtKB-KW"/>
</dbReference>
<dbReference type="PROSITE" id="PS50949">
    <property type="entry name" value="HTH_GNTR"/>
    <property type="match status" value="1"/>
</dbReference>
<protein>
    <recommendedName>
        <fullName evidence="6">Pyruvate dehydrogenase complex repressor</fullName>
    </recommendedName>
</protein>
<comment type="function">
    <text evidence="5">Transcriptional repressor for the pyruvate dehydrogenase complex genes aceEF and lpd.</text>
</comment>
<gene>
    <name evidence="8" type="ORF">OHAE_3923</name>
</gene>
<keyword evidence="1" id="KW-0678">Repressor</keyword>
<dbReference type="CDD" id="cd07377">
    <property type="entry name" value="WHTH_GntR"/>
    <property type="match status" value="1"/>
</dbReference>
<dbReference type="GO" id="GO:0003700">
    <property type="term" value="F:DNA-binding transcription factor activity"/>
    <property type="evidence" value="ECO:0007669"/>
    <property type="project" value="InterPro"/>
</dbReference>
<evidence type="ECO:0000259" key="7">
    <source>
        <dbReference type="PROSITE" id="PS50949"/>
    </source>
</evidence>
<dbReference type="InterPro" id="IPR036388">
    <property type="entry name" value="WH-like_DNA-bd_sf"/>
</dbReference>
<dbReference type="AlphaFoldDB" id="A0A2P9HIN1"/>
<dbReference type="PANTHER" id="PTHR43537:SF34">
    <property type="entry name" value="PYRUVATE DEHYDROGENASE COMPLEX REPRESSOR"/>
    <property type="match status" value="1"/>
</dbReference>
<dbReference type="Proteomes" id="UP000246073">
    <property type="component" value="Unassembled WGS sequence"/>
</dbReference>
<keyword evidence="4" id="KW-0804">Transcription</keyword>
<dbReference type="PANTHER" id="PTHR43537">
    <property type="entry name" value="TRANSCRIPTIONAL REGULATOR, GNTR FAMILY"/>
    <property type="match status" value="1"/>
</dbReference>
<reference evidence="9" key="1">
    <citation type="submission" date="2017-12" db="EMBL/GenBank/DDBJ databases">
        <authorList>
            <person name="Diaz M."/>
        </authorList>
    </citation>
    <scope>NUCLEOTIDE SEQUENCE [LARGE SCALE GENOMIC DNA]</scope>
    <source>
        <strain evidence="9">FI11154</strain>
    </source>
</reference>
<name>A0A2P9HIN1_9HYPH</name>
<accession>A0A2P9HIN1</accession>
<proteinExistence type="predicted"/>
<evidence type="ECO:0000256" key="6">
    <source>
        <dbReference type="ARBA" id="ARBA00039592"/>
    </source>
</evidence>
<evidence type="ECO:0000313" key="8">
    <source>
        <dbReference type="EMBL" id="SPL63991.1"/>
    </source>
</evidence>
<organism evidence="8 9">
    <name type="scientific">Ochrobactrum soli</name>
    <dbReference type="NCBI Taxonomy" id="2448455"/>
    <lineage>
        <taxon>Bacteria</taxon>
        <taxon>Pseudomonadati</taxon>
        <taxon>Pseudomonadota</taxon>
        <taxon>Alphaproteobacteria</taxon>
        <taxon>Hyphomicrobiales</taxon>
        <taxon>Brucellaceae</taxon>
        <taxon>Brucella/Ochrobactrum group</taxon>
        <taxon>Ochrobactrum</taxon>
    </lineage>
</organism>
<dbReference type="InterPro" id="IPR011711">
    <property type="entry name" value="GntR_C"/>
</dbReference>
<dbReference type="Pfam" id="PF07729">
    <property type="entry name" value="FCD"/>
    <property type="match status" value="1"/>
</dbReference>
<evidence type="ECO:0000256" key="1">
    <source>
        <dbReference type="ARBA" id="ARBA00022491"/>
    </source>
</evidence>
<sequence>MNGMAETIFSRIQASRTADDVVYQIETLILEGVLRGGDRLPGERELARQFDISRPILRDALKRLETAGLLTSRHGGGTFVADVIGQVFSAPVVKLFADHRKATADYLEYRREIESIAAEYAALRATPADKALLTEIMHAMETAHGASDFDTEARLDVELHNAVGEAAHNIVLLHTLRSCYQLLKDGVFYNRSLIYSYPGVADMFLSQHRAIYDAVMAGNPQAAREAVQKHIRFVEQATHDRELNEERERVSQLRFRQRAGTNAVKEVKDDGE</sequence>
<dbReference type="SMART" id="SM00345">
    <property type="entry name" value="HTH_GNTR"/>
    <property type="match status" value="1"/>
</dbReference>
<evidence type="ECO:0000256" key="2">
    <source>
        <dbReference type="ARBA" id="ARBA00023015"/>
    </source>
</evidence>
<dbReference type="InterPro" id="IPR000524">
    <property type="entry name" value="Tscrpt_reg_HTH_GntR"/>
</dbReference>
<evidence type="ECO:0000256" key="4">
    <source>
        <dbReference type="ARBA" id="ARBA00023163"/>
    </source>
</evidence>
<dbReference type="SUPFAM" id="SSF46785">
    <property type="entry name" value="Winged helix' DNA-binding domain"/>
    <property type="match status" value="1"/>
</dbReference>
<feature type="domain" description="HTH gntR-type" evidence="7">
    <location>
        <begin position="15"/>
        <end position="83"/>
    </location>
</feature>
<dbReference type="InterPro" id="IPR036390">
    <property type="entry name" value="WH_DNA-bd_sf"/>
</dbReference>
<evidence type="ECO:0000256" key="3">
    <source>
        <dbReference type="ARBA" id="ARBA00023125"/>
    </source>
</evidence>
<keyword evidence="3" id="KW-0238">DNA-binding</keyword>
<dbReference type="Gene3D" id="1.10.10.10">
    <property type="entry name" value="Winged helix-like DNA-binding domain superfamily/Winged helix DNA-binding domain"/>
    <property type="match status" value="1"/>
</dbReference>